<evidence type="ECO:0000313" key="1">
    <source>
        <dbReference type="EMBL" id="MDT3726227.1"/>
    </source>
</evidence>
<sequence length="148" mass="15952">MLADQLKSTILGGRVLRSRTLSGIEQEVYALLTAYQALVHIASDLVTARPGLSAQRVSCVVLLHAAADQIVAARGIVAGDPVTLGGVIGRAALAGLLPKTPRWRLKARVRKRNSTYTFTVGKHPRTSQAYTLRYEMIKEGGLDKTDVS</sequence>
<evidence type="ECO:0000313" key="2">
    <source>
        <dbReference type="Proteomes" id="UP001181313"/>
    </source>
</evidence>
<accession>A0ABU3HZU9</accession>
<dbReference type="RefSeq" id="WP_093545148.1">
    <property type="nucleotide sequence ID" value="NZ_JAVSGH010000016.1"/>
</dbReference>
<comment type="caution">
    <text evidence="1">The sequence shown here is derived from an EMBL/GenBank/DDBJ whole genome shotgun (WGS) entry which is preliminary data.</text>
</comment>
<proteinExistence type="predicted"/>
<name>A0ABU3HZU9_9ACTN</name>
<organism evidence="1 2">
    <name type="scientific">Streptomyces althioticus subsp. attaecolombicae</name>
    <dbReference type="NCBI Taxonomy" id="3075534"/>
    <lineage>
        <taxon>Bacteria</taxon>
        <taxon>Bacillati</taxon>
        <taxon>Actinomycetota</taxon>
        <taxon>Actinomycetes</taxon>
        <taxon>Kitasatosporales</taxon>
        <taxon>Streptomycetaceae</taxon>
        <taxon>Streptomyces</taxon>
        <taxon>Streptomyces althioticus group</taxon>
    </lineage>
</organism>
<dbReference type="Proteomes" id="UP001181313">
    <property type="component" value="Unassembled WGS sequence"/>
</dbReference>
<keyword evidence="2" id="KW-1185">Reference proteome</keyword>
<dbReference type="EMBL" id="JAVSGH010000016">
    <property type="protein sequence ID" value="MDT3726227.1"/>
    <property type="molecule type" value="Genomic_DNA"/>
</dbReference>
<reference evidence="1" key="1">
    <citation type="submission" date="2024-05" db="EMBL/GenBank/DDBJ databases">
        <title>30 novel species of actinomycetes from the DSMZ collection.</title>
        <authorList>
            <person name="Nouioui I."/>
        </authorList>
    </citation>
    <scope>NUCLEOTIDE SEQUENCE</scope>
    <source>
        <strain evidence="1">DSM 41972</strain>
    </source>
</reference>
<gene>
    <name evidence="1" type="ORF">ROS62_15585</name>
</gene>
<protein>
    <submittedName>
        <fullName evidence="1">Uncharacterized protein</fullName>
    </submittedName>
</protein>